<proteinExistence type="predicted"/>
<organism evidence="1 2">
    <name type="scientific">Populus alba</name>
    <name type="common">White poplar</name>
    <dbReference type="NCBI Taxonomy" id="43335"/>
    <lineage>
        <taxon>Eukaryota</taxon>
        <taxon>Viridiplantae</taxon>
        <taxon>Streptophyta</taxon>
        <taxon>Embryophyta</taxon>
        <taxon>Tracheophyta</taxon>
        <taxon>Spermatophyta</taxon>
        <taxon>Magnoliopsida</taxon>
        <taxon>eudicotyledons</taxon>
        <taxon>Gunneridae</taxon>
        <taxon>Pentapetalae</taxon>
        <taxon>rosids</taxon>
        <taxon>fabids</taxon>
        <taxon>Malpighiales</taxon>
        <taxon>Salicaceae</taxon>
        <taxon>Saliceae</taxon>
        <taxon>Populus</taxon>
    </lineage>
</organism>
<sequence length="335" mass="38116">MMDYLELAAMSSCKDSLKVLEADIQHANVLAASIPRAKSGSCLQMKLVYNQLAPIFLFLLQWMDCSCTCLLSTYFNLFHIVVYKVCSDRKPKISSCGRKATIRQFYAVILPSLQRLYGDTKEPDVTQEEGHFLEMIVKNRLEDRRKLSDVDLLREDECGICLEPCTKMVVPSCCHAMCINCYHEWNTRSESCPFCRGSLKRVNSEDLWVLTCSSDVVDTNTVLKEDILRKERSEFVKNVYMHVAEESTCAAANSNRILACSERKTIEGEDRRVREEGTRIAGQEEIQFTEALSTHHVILKECLYDSKTKAAISLEYVHRRLQNPSKASSSSSNMS</sequence>
<name>A0ACC4BA02_POPAL</name>
<accession>A0ACC4BA02</accession>
<dbReference type="EMBL" id="RCHU02000012">
    <property type="protein sequence ID" value="KAL3575414.1"/>
    <property type="molecule type" value="Genomic_DNA"/>
</dbReference>
<evidence type="ECO:0000313" key="2">
    <source>
        <dbReference type="Proteomes" id="UP000309997"/>
    </source>
</evidence>
<evidence type="ECO:0000313" key="1">
    <source>
        <dbReference type="EMBL" id="KAL3575414.1"/>
    </source>
</evidence>
<keyword evidence="2" id="KW-1185">Reference proteome</keyword>
<dbReference type="Proteomes" id="UP000309997">
    <property type="component" value="Unassembled WGS sequence"/>
</dbReference>
<gene>
    <name evidence="1" type="ORF">D5086_023515</name>
</gene>
<reference evidence="1 2" key="1">
    <citation type="journal article" date="2024" name="Plant Biotechnol. J.">
        <title>Genome and CRISPR/Cas9 system of a widespread forest tree (Populus alba) in the world.</title>
        <authorList>
            <person name="Liu Y.J."/>
            <person name="Jiang P.F."/>
            <person name="Han X.M."/>
            <person name="Li X.Y."/>
            <person name="Wang H.M."/>
            <person name="Wang Y.J."/>
            <person name="Wang X.X."/>
            <person name="Zeng Q.Y."/>
        </authorList>
    </citation>
    <scope>NUCLEOTIDE SEQUENCE [LARGE SCALE GENOMIC DNA]</scope>
    <source>
        <strain evidence="2">cv. PAL-ZL1</strain>
    </source>
</reference>
<comment type="caution">
    <text evidence="1">The sequence shown here is derived from an EMBL/GenBank/DDBJ whole genome shotgun (WGS) entry which is preliminary data.</text>
</comment>
<protein>
    <submittedName>
        <fullName evidence="1">Uncharacterized protein</fullName>
    </submittedName>
</protein>